<dbReference type="AlphaFoldDB" id="A0A061J0J3"/>
<dbReference type="InterPro" id="IPR039963">
    <property type="entry name" value="Unchar_22kDa"/>
</dbReference>
<dbReference type="PANTHER" id="PTHR38828:SF4">
    <property type="match status" value="1"/>
</dbReference>
<reference evidence="1 2" key="1">
    <citation type="submission" date="2013-07" db="EMBL/GenBank/DDBJ databases">
        <authorList>
            <person name="Stoco P.H."/>
            <person name="Wagner G."/>
            <person name="Gerber A."/>
            <person name="Zaha A."/>
            <person name="Thompson C."/>
            <person name="Bartholomeu D.C."/>
            <person name="Luckemeyer D.D."/>
            <person name="Bahia D."/>
            <person name="Loreto E."/>
            <person name="Prestes E.B."/>
            <person name="Lima F.M."/>
            <person name="Rodrigues-Luiz G."/>
            <person name="Vallejo G.A."/>
            <person name="Filho J.F."/>
            <person name="Monteiro K.M."/>
            <person name="Tyler K.M."/>
            <person name="de Almeida L.G."/>
            <person name="Ortiz M.F."/>
            <person name="Siervo M.A."/>
            <person name="de Moraes M.H."/>
            <person name="Cunha O.L."/>
            <person name="Mendonca-Neto R."/>
            <person name="Silva R."/>
            <person name="Teixeira S.M."/>
            <person name="Murta S.M."/>
            <person name="Sincero T.C."/>
            <person name="Mendes T.A."/>
            <person name="Urmenyi T.P."/>
            <person name="Silva V.G."/>
            <person name="da Rocha W.D."/>
            <person name="Andersson B."/>
            <person name="Romanha A.J."/>
            <person name="Steindel M."/>
            <person name="de Vasconcelos A.T."/>
            <person name="Grisard E.C."/>
        </authorList>
    </citation>
    <scope>NUCLEOTIDE SEQUENCE [LARGE SCALE GENOMIC DNA]</scope>
    <source>
        <strain evidence="1 2">SC58</strain>
    </source>
</reference>
<dbReference type="PANTHER" id="PTHR38828">
    <property type="match status" value="1"/>
</dbReference>
<accession>A0A061J0J3</accession>
<protein>
    <submittedName>
        <fullName evidence="1">Uncharacterized protein</fullName>
    </submittedName>
</protein>
<keyword evidence="2" id="KW-1185">Reference proteome</keyword>
<gene>
    <name evidence="1" type="ORF">TRSC58_04702</name>
</gene>
<sequence length="188" mass="22345">MMEDHVGPATLRLTTEQLQDQIRRLTYRPPPAVVRDPFPVCPSVSRSKEEIDAVIQRVFYDSCQRHEQALREAKEREEKEWGFVSKELPSDEMDDMVKRLYYEALERRNASRKEANERFLFKPTKTLPKIPLKKFVEDMYLQGMKREKDREQKLYEKYILPTEIRKTYISREEAEASGARLSTKKEAL</sequence>
<dbReference type="EMBL" id="AUPL01004702">
    <property type="protein sequence ID" value="ESL07606.1"/>
    <property type="molecule type" value="Genomic_DNA"/>
</dbReference>
<dbReference type="Proteomes" id="UP000031737">
    <property type="component" value="Unassembled WGS sequence"/>
</dbReference>
<comment type="caution">
    <text evidence="1">The sequence shown here is derived from an EMBL/GenBank/DDBJ whole genome shotgun (WGS) entry which is preliminary data.</text>
</comment>
<dbReference type="OrthoDB" id="272133at2759"/>
<evidence type="ECO:0000313" key="2">
    <source>
        <dbReference type="Proteomes" id="UP000031737"/>
    </source>
</evidence>
<proteinExistence type="predicted"/>
<dbReference type="VEuPathDB" id="TriTrypDB:TRSC58_04702"/>
<name>A0A061J0J3_TRYRA</name>
<organism evidence="1 2">
    <name type="scientific">Trypanosoma rangeli SC58</name>
    <dbReference type="NCBI Taxonomy" id="429131"/>
    <lineage>
        <taxon>Eukaryota</taxon>
        <taxon>Discoba</taxon>
        <taxon>Euglenozoa</taxon>
        <taxon>Kinetoplastea</taxon>
        <taxon>Metakinetoplastina</taxon>
        <taxon>Trypanosomatida</taxon>
        <taxon>Trypanosomatidae</taxon>
        <taxon>Trypanosoma</taxon>
        <taxon>Herpetosoma</taxon>
    </lineage>
</organism>
<evidence type="ECO:0000313" key="1">
    <source>
        <dbReference type="EMBL" id="ESL07606.1"/>
    </source>
</evidence>